<dbReference type="RefSeq" id="XP_045287050.1">
    <property type="nucleotide sequence ID" value="XM_045431838.1"/>
</dbReference>
<protein>
    <submittedName>
        <fullName evidence="1">Uncharacterized protein</fullName>
    </submittedName>
</protein>
<sequence>MDDPSNPSPLADVFREDKPYMDLHAHDEGGHVGPAQESRKIITMNHALPPGSEIMKKREKQKLAPQCPYVVNHLCSMAKTPNRGNYINLVDDVQYLKMRMLYRPKTNFASDFLLLPFNFQQIMISVRKTDSRVLPVQSTRIMLFNIIRLLINNSKISKFDPPMVYFIQPALNGVGDSVDKYSVPFGAPTECYSVNAKTQEWKGRPKTFSTRVPGPKSNMGDSLLLHAKAL</sequence>
<name>C0NNQ9_AJECG</name>
<dbReference type="InParanoid" id="C0NNQ9"/>
<dbReference type="EMBL" id="GG663368">
    <property type="protein sequence ID" value="EEH06569.1"/>
    <property type="molecule type" value="Genomic_DNA"/>
</dbReference>
<reference evidence="1" key="1">
    <citation type="submission" date="2009-02" db="EMBL/GenBank/DDBJ databases">
        <title>The Genome Sequence of Ajellomyces capsulatus strain G186AR.</title>
        <authorList>
            <consortium name="The Broad Institute Genome Sequencing Platform"/>
            <person name="Champion M."/>
            <person name="Cuomo C."/>
            <person name="Ma L.-J."/>
            <person name="Henn M.R."/>
            <person name="Sil A."/>
            <person name="Goldman B."/>
            <person name="Young S.K."/>
            <person name="Kodira C.D."/>
            <person name="Zeng Q."/>
            <person name="Koehrsen M."/>
            <person name="Alvarado L."/>
            <person name="Berlin A."/>
            <person name="Borenstein D."/>
            <person name="Chen Z."/>
            <person name="Engels R."/>
            <person name="Freedman E."/>
            <person name="Gellesch M."/>
            <person name="Goldberg J."/>
            <person name="Griggs A."/>
            <person name="Gujja S."/>
            <person name="Heiman D."/>
            <person name="Hepburn T."/>
            <person name="Howarth C."/>
            <person name="Jen D."/>
            <person name="Larson L."/>
            <person name="Lewis B."/>
            <person name="Mehta T."/>
            <person name="Park D."/>
            <person name="Pearson M."/>
            <person name="Roberts A."/>
            <person name="Saif S."/>
            <person name="Shea T."/>
            <person name="Shenoy N."/>
            <person name="Sisk P."/>
            <person name="Stolte C."/>
            <person name="Sykes S."/>
            <person name="Walk T."/>
            <person name="White J."/>
            <person name="Yandava C."/>
            <person name="Klein B."/>
            <person name="McEwen J.G."/>
            <person name="Puccia R."/>
            <person name="Goldman G.H."/>
            <person name="Felipe M.S."/>
            <person name="Nino-Vega G."/>
            <person name="San-Blas G."/>
            <person name="Taylor J."/>
            <person name="Mendoza L."/>
            <person name="Galagan J."/>
            <person name="Nusbaum C."/>
            <person name="Birren B."/>
        </authorList>
    </citation>
    <scope>NUCLEOTIDE SEQUENCE</scope>
    <source>
        <strain evidence="1">G186AR</strain>
    </source>
</reference>
<dbReference type="Proteomes" id="UP000001631">
    <property type="component" value="Unassembled WGS sequence"/>
</dbReference>
<evidence type="ECO:0000313" key="2">
    <source>
        <dbReference type="Proteomes" id="UP000001631"/>
    </source>
</evidence>
<accession>C0NNQ9</accession>
<dbReference type="GeneID" id="69037805"/>
<dbReference type="HOGENOM" id="CLU_1204482_0_0_1"/>
<organism evidence="1 2">
    <name type="scientific">Ajellomyces capsulatus (strain G186AR / H82 / ATCC MYA-2454 / RMSCC 2432)</name>
    <name type="common">Darling's disease fungus</name>
    <name type="synonym">Histoplasma capsulatum</name>
    <dbReference type="NCBI Taxonomy" id="447093"/>
    <lineage>
        <taxon>Eukaryota</taxon>
        <taxon>Fungi</taxon>
        <taxon>Dikarya</taxon>
        <taxon>Ascomycota</taxon>
        <taxon>Pezizomycotina</taxon>
        <taxon>Eurotiomycetes</taxon>
        <taxon>Eurotiomycetidae</taxon>
        <taxon>Onygenales</taxon>
        <taxon>Ajellomycetaceae</taxon>
        <taxon>Histoplasma</taxon>
    </lineage>
</organism>
<proteinExistence type="predicted"/>
<dbReference type="AlphaFoldDB" id="C0NNQ9"/>
<keyword evidence="2" id="KW-1185">Reference proteome</keyword>
<gene>
    <name evidence="1" type="ORF">HCBG_04789</name>
</gene>
<evidence type="ECO:0000313" key="1">
    <source>
        <dbReference type="EMBL" id="EEH06569.1"/>
    </source>
</evidence>
<dbReference type="VEuPathDB" id="FungiDB:I7I50_05142"/>